<proteinExistence type="predicted"/>
<accession>A0A5B0SFE4</accession>
<evidence type="ECO:0000313" key="4">
    <source>
        <dbReference type="Proteomes" id="UP000325313"/>
    </source>
</evidence>
<dbReference type="Proteomes" id="UP000325313">
    <property type="component" value="Unassembled WGS sequence"/>
</dbReference>
<dbReference type="OrthoDB" id="2499444at2759"/>
<protein>
    <submittedName>
        <fullName evidence="2">Uncharacterized protein</fullName>
    </submittedName>
</protein>
<comment type="caution">
    <text evidence="2">The sequence shown here is derived from an EMBL/GenBank/DDBJ whole genome shotgun (WGS) entry which is preliminary data.</text>
</comment>
<reference evidence="3 4" key="1">
    <citation type="submission" date="2019-05" db="EMBL/GenBank/DDBJ databases">
        <title>Emergence of the Ug99 lineage of the wheat stem rust pathogen through somatic hybridization.</title>
        <authorList>
            <person name="Li F."/>
            <person name="Upadhyaya N.M."/>
            <person name="Sperschneider J."/>
            <person name="Matny O."/>
            <person name="Nguyen-Phuc H."/>
            <person name="Mago R."/>
            <person name="Raley C."/>
            <person name="Miller M.E."/>
            <person name="Silverstein K.A.T."/>
            <person name="Henningsen E."/>
            <person name="Hirsch C.D."/>
            <person name="Visser B."/>
            <person name="Pretorius Z.A."/>
            <person name="Steffenson B.J."/>
            <person name="Schwessinger B."/>
            <person name="Dodds P.N."/>
            <person name="Figueroa M."/>
        </authorList>
    </citation>
    <scope>NUCLEOTIDE SEQUENCE [LARGE SCALE GENOMIC DNA]</scope>
    <source>
        <strain evidence="1">21-0</strain>
        <strain evidence="2 4">Ug99</strain>
    </source>
</reference>
<sequence>MCEVFYATAMRFDGSTHPPPGGDSAVMFAGGNSHFGPADIVLLPTDGECIIKKGFLNEFPQRRNCQIRSKQIKAFKQMPSNLLPFIVLAVLALSKSLEANITRAHFTEAAEEISNYVVTGFSHGSAGPPSPGTVALHPAFHRLDRDYVHLMPNPDGIPLYKYFAREPLLQKVASDQSVLLTAHRNSPISLDNWKPWLEQNDSYQSLSKKQKKAIRKWIQQYFVDGVEDQALRENGARFLWSLQQSARPKTIWWTKSLVDKNLKENEFMELVALGDLLQFSETAALQMTDAEVRMLAPKLLRLLSLDQNKNLRTRPLNISQLMGYVENENGSRYKVRMLPILSYLLDDFLLLSPTDKQFIFHQVFVLFGFPPSEIGLHSIQLLKNDHPVLLRNLLPNPLIPRVKDYDRIKNLLDQLWKDSATPRSWV</sequence>
<dbReference type="Proteomes" id="UP000324748">
    <property type="component" value="Unassembled WGS sequence"/>
</dbReference>
<evidence type="ECO:0000313" key="1">
    <source>
        <dbReference type="EMBL" id="KAA1085789.1"/>
    </source>
</evidence>
<organism evidence="2 4">
    <name type="scientific">Puccinia graminis f. sp. tritici</name>
    <dbReference type="NCBI Taxonomy" id="56615"/>
    <lineage>
        <taxon>Eukaryota</taxon>
        <taxon>Fungi</taxon>
        <taxon>Dikarya</taxon>
        <taxon>Basidiomycota</taxon>
        <taxon>Pucciniomycotina</taxon>
        <taxon>Pucciniomycetes</taxon>
        <taxon>Pucciniales</taxon>
        <taxon>Pucciniaceae</taxon>
        <taxon>Puccinia</taxon>
    </lineage>
</organism>
<dbReference type="AlphaFoldDB" id="A0A5B0SFE4"/>
<gene>
    <name evidence="1" type="ORF">PGT21_019779</name>
    <name evidence="2" type="ORF">PGTUg99_035071</name>
</gene>
<evidence type="ECO:0000313" key="3">
    <source>
        <dbReference type="Proteomes" id="UP000324748"/>
    </source>
</evidence>
<name>A0A5B0SFE4_PUCGR</name>
<dbReference type="EMBL" id="VDEP01000036">
    <property type="protein sequence ID" value="KAA1136205.1"/>
    <property type="molecule type" value="Genomic_DNA"/>
</dbReference>
<keyword evidence="3" id="KW-1185">Reference proteome</keyword>
<dbReference type="EMBL" id="VSWC01000106">
    <property type="protein sequence ID" value="KAA1085789.1"/>
    <property type="molecule type" value="Genomic_DNA"/>
</dbReference>
<evidence type="ECO:0000313" key="2">
    <source>
        <dbReference type="EMBL" id="KAA1136205.1"/>
    </source>
</evidence>